<evidence type="ECO:0000256" key="15">
    <source>
        <dbReference type="HAMAP-Rule" id="MF_00339"/>
    </source>
</evidence>
<feature type="binding site" evidence="15">
    <location>
        <position position="252"/>
    </location>
    <ligand>
        <name>substrate</name>
        <note>ligand shared between dimeric partners</note>
    </ligand>
</feature>
<feature type="binding site" evidence="15">
    <location>
        <position position="169"/>
    </location>
    <ligand>
        <name>substrate</name>
        <note>ligand shared between dimeric partners</note>
    </ligand>
</feature>
<comment type="activity regulation">
    <text evidence="15">Allosterically activated by ADP and other diphosphonucleosides, and allosterically inhibited by phosphoenolpyruvate.</text>
</comment>
<proteinExistence type="inferred from homology"/>
<feature type="binding site" description="in other chain" evidence="15">
    <location>
        <position position="230"/>
    </location>
    <ligand>
        <name>substrate</name>
        <note>ligand shared between dimeric partners</note>
    </ligand>
</feature>
<feature type="binding site" evidence="15">
    <location>
        <position position="18"/>
    </location>
    <ligand>
        <name>ATP</name>
        <dbReference type="ChEBI" id="CHEBI:30616"/>
    </ligand>
</feature>
<keyword evidence="7 15" id="KW-0808">Transferase</keyword>
<keyword evidence="10 15" id="KW-0418">Kinase</keyword>
<dbReference type="GO" id="GO:0061621">
    <property type="term" value="P:canonical glycolysis"/>
    <property type="evidence" value="ECO:0007669"/>
    <property type="project" value="TreeGrafter"/>
</dbReference>
<evidence type="ECO:0000256" key="1">
    <source>
        <dbReference type="ARBA" id="ARBA00001946"/>
    </source>
</evidence>
<feature type="binding site" description="in other chain" evidence="15">
    <location>
        <begin position="132"/>
        <end position="134"/>
    </location>
    <ligand>
        <name>substrate</name>
        <note>ligand shared between dimeric partners</note>
    </ligand>
</feature>
<comment type="caution">
    <text evidence="17">The sequence shown here is derived from an EMBL/GenBank/DDBJ whole genome shotgun (WGS) entry which is preliminary data.</text>
</comment>
<dbReference type="PIRSF" id="PIRSF000532">
    <property type="entry name" value="ATP_PFK_prok"/>
    <property type="match status" value="1"/>
</dbReference>
<dbReference type="Pfam" id="PF00365">
    <property type="entry name" value="PFK"/>
    <property type="match status" value="1"/>
</dbReference>
<evidence type="ECO:0000256" key="9">
    <source>
        <dbReference type="ARBA" id="ARBA00022741"/>
    </source>
</evidence>
<evidence type="ECO:0000256" key="10">
    <source>
        <dbReference type="ARBA" id="ARBA00022777"/>
    </source>
</evidence>
<evidence type="ECO:0000256" key="14">
    <source>
        <dbReference type="ARBA" id="ARBA00048070"/>
    </source>
</evidence>
<dbReference type="NCBIfam" id="TIGR02482">
    <property type="entry name" value="PFKA_ATP"/>
    <property type="match status" value="1"/>
</dbReference>
<keyword evidence="13 15" id="KW-0324">Glycolysis</keyword>
<reference evidence="17" key="2">
    <citation type="submission" date="2021-04" db="EMBL/GenBank/DDBJ databases">
        <authorList>
            <person name="Gilroy R."/>
        </authorList>
    </citation>
    <scope>NUCLEOTIDE SEQUENCE</scope>
    <source>
        <strain evidence="17">CHK189-11263</strain>
    </source>
</reference>
<dbReference type="GO" id="GO:0003872">
    <property type="term" value="F:6-phosphofructokinase activity"/>
    <property type="evidence" value="ECO:0007669"/>
    <property type="project" value="UniProtKB-UniRule"/>
</dbReference>
<dbReference type="InterPro" id="IPR022953">
    <property type="entry name" value="ATP_PFK"/>
</dbReference>
<organism evidence="17 18">
    <name type="scientific">Candidatus Flavonifractor intestinipullorum</name>
    <dbReference type="NCBI Taxonomy" id="2838587"/>
    <lineage>
        <taxon>Bacteria</taxon>
        <taxon>Bacillati</taxon>
        <taxon>Bacillota</taxon>
        <taxon>Clostridia</taxon>
        <taxon>Eubacteriales</taxon>
        <taxon>Oscillospiraceae</taxon>
        <taxon>Flavonifractor</taxon>
    </lineage>
</organism>
<evidence type="ECO:0000256" key="7">
    <source>
        <dbReference type="ARBA" id="ARBA00022679"/>
    </source>
</evidence>
<evidence type="ECO:0000256" key="4">
    <source>
        <dbReference type="ARBA" id="ARBA00004679"/>
    </source>
</evidence>
<comment type="subunit">
    <text evidence="15">Homotetramer.</text>
</comment>
<comment type="subcellular location">
    <subcellularLocation>
        <location evidence="3 15">Cytoplasm</location>
    </subcellularLocation>
</comment>
<feature type="binding site" evidence="15">
    <location>
        <begin position="79"/>
        <end position="80"/>
    </location>
    <ligand>
        <name>ATP</name>
        <dbReference type="ChEBI" id="CHEBI:30616"/>
    </ligand>
</feature>
<evidence type="ECO:0000313" key="18">
    <source>
        <dbReference type="Proteomes" id="UP000824208"/>
    </source>
</evidence>
<evidence type="ECO:0000256" key="8">
    <source>
        <dbReference type="ARBA" id="ARBA00022723"/>
    </source>
</evidence>
<evidence type="ECO:0000256" key="3">
    <source>
        <dbReference type="ARBA" id="ARBA00004496"/>
    </source>
</evidence>
<feature type="binding site" evidence="15">
    <location>
        <begin position="109"/>
        <end position="112"/>
    </location>
    <ligand>
        <name>ATP</name>
        <dbReference type="ChEBI" id="CHEBI:30616"/>
    </ligand>
</feature>
<evidence type="ECO:0000256" key="5">
    <source>
        <dbReference type="ARBA" id="ARBA00022490"/>
    </source>
</evidence>
<feature type="binding site" description="in other chain" evidence="15">
    <location>
        <position position="161"/>
    </location>
    <ligand>
        <name>ADP</name>
        <dbReference type="ChEBI" id="CHEBI:456216"/>
        <note>allosteric activator; ligand shared between dimeric partners</note>
    </ligand>
</feature>
<accession>A0A9D2S4D7</accession>
<keyword evidence="8 15" id="KW-0479">Metal-binding</keyword>
<reference evidence="17" key="1">
    <citation type="journal article" date="2021" name="PeerJ">
        <title>Extensive microbial diversity within the chicken gut microbiome revealed by metagenomics and culture.</title>
        <authorList>
            <person name="Gilroy R."/>
            <person name="Ravi A."/>
            <person name="Getino M."/>
            <person name="Pursley I."/>
            <person name="Horton D.L."/>
            <person name="Alikhan N.F."/>
            <person name="Baker D."/>
            <person name="Gharbi K."/>
            <person name="Hall N."/>
            <person name="Watson M."/>
            <person name="Adriaenssens E.M."/>
            <person name="Foster-Nyarko E."/>
            <person name="Jarju S."/>
            <person name="Secka A."/>
            <person name="Antonio M."/>
            <person name="Oren A."/>
            <person name="Chaudhuri R.R."/>
            <person name="La Ragione R."/>
            <person name="Hildebrand F."/>
            <person name="Pallen M.J."/>
        </authorList>
    </citation>
    <scope>NUCLEOTIDE SEQUENCE</scope>
    <source>
        <strain evidence="17">CHK189-11263</strain>
    </source>
</reference>
<feature type="domain" description="Phosphofructokinase" evidence="16">
    <location>
        <begin position="10"/>
        <end position="284"/>
    </location>
</feature>
<feature type="binding site" description="in other chain" evidence="15">
    <location>
        <begin position="176"/>
        <end position="178"/>
    </location>
    <ligand>
        <name>substrate</name>
        <note>ligand shared between dimeric partners</note>
    </ligand>
</feature>
<dbReference type="GO" id="GO:0030388">
    <property type="term" value="P:fructose 1,6-bisphosphate metabolic process"/>
    <property type="evidence" value="ECO:0007669"/>
    <property type="project" value="TreeGrafter"/>
</dbReference>
<comment type="pathway">
    <text evidence="4 15">Carbohydrate degradation; glycolysis; D-glyceraldehyde 3-phosphate and glycerone phosphate from D-glucose: step 3/4.</text>
</comment>
<dbReference type="FunFam" id="3.40.50.460:FF:000002">
    <property type="entry name" value="ATP-dependent 6-phosphofructokinase"/>
    <property type="match status" value="1"/>
</dbReference>
<feature type="active site" description="Proton acceptor" evidence="15">
    <location>
        <position position="134"/>
    </location>
</feature>
<comment type="caution">
    <text evidence="15">Lacks conserved residue(s) required for the propagation of feature annotation.</text>
</comment>
<keyword evidence="5 15" id="KW-0963">Cytoplasm</keyword>
<dbReference type="Gene3D" id="3.40.50.450">
    <property type="match status" value="1"/>
</dbReference>
<dbReference type="PANTHER" id="PTHR13697">
    <property type="entry name" value="PHOSPHOFRUCTOKINASE"/>
    <property type="match status" value="1"/>
</dbReference>
<feature type="binding site" evidence="15">
    <location>
        <position position="110"/>
    </location>
    <ligand>
        <name>Mg(2+)</name>
        <dbReference type="ChEBI" id="CHEBI:18420"/>
        <note>catalytic</note>
    </ligand>
</feature>
<evidence type="ECO:0000259" key="16">
    <source>
        <dbReference type="Pfam" id="PF00365"/>
    </source>
</evidence>
<evidence type="ECO:0000256" key="11">
    <source>
        <dbReference type="ARBA" id="ARBA00022840"/>
    </source>
</evidence>
<dbReference type="InterPro" id="IPR012003">
    <property type="entry name" value="ATP_PFK_prok-type"/>
</dbReference>
<evidence type="ECO:0000256" key="2">
    <source>
        <dbReference type="ARBA" id="ARBA00002659"/>
    </source>
</evidence>
<evidence type="ECO:0000256" key="12">
    <source>
        <dbReference type="ARBA" id="ARBA00022842"/>
    </source>
</evidence>
<dbReference type="GO" id="GO:0070095">
    <property type="term" value="F:fructose-6-phosphate binding"/>
    <property type="evidence" value="ECO:0007669"/>
    <property type="project" value="TreeGrafter"/>
</dbReference>
<sequence length="336" mass="36136">MEKTEKKVRRIGVFTSGGDAPGMNATVRAVVRTALHMGIECIGIRRGYHGLINGDFMPLDFNSVSGLSRRGGTMLYSARSKEFMAPDGQEKAVATCKLLGIDGLVGIGGDGTFRGLLELSKLGVAVVGVPGTIDNDIACSSYTIGYDTACNTAIDSIDKLRDTMQSHERCSVVEVMGRHAGHLALYVGVACGATAVVVPEQEIDYEHDLIEPIRRARINGRTHFMVIVAEGVEGGAYGVAEKIREATALDTRVTILGHVQRGGAPSARDRVTATYMGYEAVKLLAAGKTNRVICLQEDKYVDFDIAEALSMKKSLDIQTYTVMRALTGMEQVKLKS</sequence>
<dbReference type="GO" id="GO:0016208">
    <property type="term" value="F:AMP binding"/>
    <property type="evidence" value="ECO:0007669"/>
    <property type="project" value="TreeGrafter"/>
</dbReference>
<dbReference type="SUPFAM" id="SSF53784">
    <property type="entry name" value="Phosphofructokinase"/>
    <property type="match status" value="1"/>
</dbReference>
<feature type="binding site" description="in other chain" evidence="15">
    <location>
        <begin position="258"/>
        <end position="261"/>
    </location>
    <ligand>
        <name>substrate</name>
        <note>ligand shared between dimeric partners</note>
    </ligand>
</feature>
<comment type="function">
    <text evidence="2 15">Catalyzes the phosphorylation of D-fructose 6-phosphate to fructose 1,6-bisphosphate by ATP, the first committing step of glycolysis.</text>
</comment>
<evidence type="ECO:0000256" key="13">
    <source>
        <dbReference type="ARBA" id="ARBA00023152"/>
    </source>
</evidence>
<dbReference type="PANTHER" id="PTHR13697:SF4">
    <property type="entry name" value="ATP-DEPENDENT 6-PHOSPHOFRUCTOKINASE"/>
    <property type="match status" value="1"/>
</dbReference>
<dbReference type="GO" id="GO:0048029">
    <property type="term" value="F:monosaccharide binding"/>
    <property type="evidence" value="ECO:0007669"/>
    <property type="project" value="TreeGrafter"/>
</dbReference>
<keyword evidence="11 15" id="KW-0067">ATP-binding</keyword>
<dbReference type="EMBL" id="DWYC01000035">
    <property type="protein sequence ID" value="HJB56503.1"/>
    <property type="molecule type" value="Genomic_DNA"/>
</dbReference>
<dbReference type="InterPro" id="IPR000023">
    <property type="entry name" value="Phosphofructokinase_dom"/>
</dbReference>
<dbReference type="GO" id="GO:0005524">
    <property type="term" value="F:ATP binding"/>
    <property type="evidence" value="ECO:0007669"/>
    <property type="project" value="UniProtKB-UniRule"/>
</dbReference>
<dbReference type="GO" id="GO:0046872">
    <property type="term" value="F:metal ion binding"/>
    <property type="evidence" value="ECO:0007669"/>
    <property type="project" value="UniProtKB-KW"/>
</dbReference>
<dbReference type="PROSITE" id="PS00433">
    <property type="entry name" value="PHOSPHOFRUCTOKINASE"/>
    <property type="match status" value="1"/>
</dbReference>
<dbReference type="EC" id="2.7.1.11" evidence="15"/>
<gene>
    <name evidence="15 17" type="primary">pfkA</name>
    <name evidence="17" type="ORF">H9714_03025</name>
</gene>
<comment type="catalytic activity">
    <reaction evidence="14 15">
        <text>beta-D-fructose 6-phosphate + ATP = beta-D-fructose 1,6-bisphosphate + ADP + H(+)</text>
        <dbReference type="Rhea" id="RHEA:16109"/>
        <dbReference type="ChEBI" id="CHEBI:15378"/>
        <dbReference type="ChEBI" id="CHEBI:30616"/>
        <dbReference type="ChEBI" id="CHEBI:32966"/>
        <dbReference type="ChEBI" id="CHEBI:57634"/>
        <dbReference type="ChEBI" id="CHEBI:456216"/>
        <dbReference type="EC" id="2.7.1.11"/>
    </reaction>
</comment>
<evidence type="ECO:0000313" key="17">
    <source>
        <dbReference type="EMBL" id="HJB56503.1"/>
    </source>
</evidence>
<dbReference type="AlphaFoldDB" id="A0A9D2S4D7"/>
<dbReference type="Gene3D" id="3.40.50.460">
    <property type="entry name" value="Phosphofructokinase domain"/>
    <property type="match status" value="1"/>
</dbReference>
<dbReference type="InterPro" id="IPR015912">
    <property type="entry name" value="Phosphofructokinase_CS"/>
</dbReference>
<protein>
    <recommendedName>
        <fullName evidence="15">ATP-dependent 6-phosphofructokinase</fullName>
        <shortName evidence="15">ATP-PFK</shortName>
        <shortName evidence="15">Phosphofructokinase</shortName>
        <ecNumber evidence="15">2.7.1.11</ecNumber>
    </recommendedName>
    <alternativeName>
        <fullName evidence="15">Phosphohexokinase</fullName>
    </alternativeName>
</protein>
<dbReference type="NCBIfam" id="NF002872">
    <property type="entry name" value="PRK03202.1"/>
    <property type="match status" value="1"/>
</dbReference>
<dbReference type="GO" id="GO:0042802">
    <property type="term" value="F:identical protein binding"/>
    <property type="evidence" value="ECO:0007669"/>
    <property type="project" value="TreeGrafter"/>
</dbReference>
<dbReference type="HAMAP" id="MF_00339">
    <property type="entry name" value="Phosphofructokinase_I_B1"/>
    <property type="match status" value="1"/>
</dbReference>
<dbReference type="InterPro" id="IPR035966">
    <property type="entry name" value="PKF_sf"/>
</dbReference>
<comment type="cofactor">
    <cofactor evidence="1 15">
        <name>Mg(2+)</name>
        <dbReference type="ChEBI" id="CHEBI:18420"/>
    </cofactor>
</comment>
<dbReference type="GO" id="GO:0006002">
    <property type="term" value="P:fructose 6-phosphate metabolic process"/>
    <property type="evidence" value="ECO:0007669"/>
    <property type="project" value="UniProtKB-UniRule"/>
</dbReference>
<keyword evidence="6 15" id="KW-0021">Allosteric enzyme</keyword>
<dbReference type="PRINTS" id="PR00476">
    <property type="entry name" value="PHFRCTKINASE"/>
</dbReference>
<dbReference type="GO" id="GO:0005945">
    <property type="term" value="C:6-phosphofructokinase complex"/>
    <property type="evidence" value="ECO:0007669"/>
    <property type="project" value="TreeGrafter"/>
</dbReference>
<keyword evidence="9 15" id="KW-0547">Nucleotide-binding</keyword>
<comment type="similarity">
    <text evidence="15">Belongs to the phosphofructokinase type A (PFKA) family. ATP-dependent PFK group I subfamily. Prokaryotic clade 'B1' sub-subfamily.</text>
</comment>
<dbReference type="InterPro" id="IPR012828">
    <property type="entry name" value="PFKA_ATP_prok"/>
</dbReference>
<keyword evidence="12 15" id="KW-0460">Magnesium</keyword>
<evidence type="ECO:0000256" key="6">
    <source>
        <dbReference type="ARBA" id="ARBA00022533"/>
    </source>
</evidence>
<dbReference type="Proteomes" id="UP000824208">
    <property type="component" value="Unassembled WGS sequence"/>
</dbReference>
<feature type="binding site" evidence="15">
    <location>
        <begin position="28"/>
        <end position="32"/>
    </location>
    <ligand>
        <name>ADP</name>
        <dbReference type="ChEBI" id="CHEBI:456216"/>
        <note>allosteric activator; ligand shared between dimeric partners</note>
    </ligand>
</feature>
<name>A0A9D2S4D7_9FIRM</name>